<organism evidence="2">
    <name type="scientific">Fopius arisanus</name>
    <dbReference type="NCBI Taxonomy" id="64838"/>
    <lineage>
        <taxon>Eukaryota</taxon>
        <taxon>Metazoa</taxon>
        <taxon>Ecdysozoa</taxon>
        <taxon>Arthropoda</taxon>
        <taxon>Hexapoda</taxon>
        <taxon>Insecta</taxon>
        <taxon>Pterygota</taxon>
        <taxon>Neoptera</taxon>
        <taxon>Endopterygota</taxon>
        <taxon>Hymenoptera</taxon>
        <taxon>Apocrita</taxon>
        <taxon>Ichneumonoidea</taxon>
        <taxon>Braconidae</taxon>
        <taxon>Opiinae</taxon>
        <taxon>Fopius</taxon>
    </lineage>
</organism>
<evidence type="ECO:0000256" key="1">
    <source>
        <dbReference type="SAM" id="SignalP"/>
    </source>
</evidence>
<accession>A0A0C9RWP8</accession>
<dbReference type="AlphaFoldDB" id="A0A0C9RWP8"/>
<gene>
    <name evidence="2" type="primary">epd_3</name>
    <name evidence="2" type="ORF">g.13287</name>
</gene>
<proteinExistence type="predicted"/>
<evidence type="ECO:0000313" key="2">
    <source>
        <dbReference type="EMBL" id="JAG83242.1"/>
    </source>
</evidence>
<keyword evidence="1" id="KW-0732">Signal</keyword>
<reference evidence="2" key="1">
    <citation type="submission" date="2015-01" db="EMBL/GenBank/DDBJ databases">
        <title>Transcriptome Assembly of Fopius arisanus.</title>
        <authorList>
            <person name="Geib S."/>
        </authorList>
    </citation>
    <scope>NUCLEOTIDE SEQUENCE</scope>
</reference>
<sequence length="126" mass="14221">MENIAYFFILGIFCIINTPVSGQLIGDGKSICVERGGDPSKIYECIEKIPEILYPDGSVNLDLLKQIYAAGESSEDLPNFLDHIQIHVENKKFSSVRELVQALVVAWTEYPKLPWRSSSENNNKFL</sequence>
<protein>
    <submittedName>
        <fullName evidence="2">Epd_3 protein</fullName>
    </submittedName>
</protein>
<dbReference type="EMBL" id="GBYB01013475">
    <property type="protein sequence ID" value="JAG83242.1"/>
    <property type="molecule type" value="Transcribed_RNA"/>
</dbReference>
<feature type="chain" id="PRO_5002202949" evidence="1">
    <location>
        <begin position="23"/>
        <end position="126"/>
    </location>
</feature>
<feature type="signal peptide" evidence="1">
    <location>
        <begin position="1"/>
        <end position="22"/>
    </location>
</feature>
<name>A0A0C9RWP8_9HYME</name>